<dbReference type="InterPro" id="IPR003385">
    <property type="entry name" value="Glyco_hydro_77"/>
</dbReference>
<dbReference type="NCBIfam" id="NF011080">
    <property type="entry name" value="PRK14508.1-3"/>
    <property type="match status" value="1"/>
</dbReference>
<evidence type="ECO:0000313" key="11">
    <source>
        <dbReference type="EMBL" id="QGT78583.1"/>
    </source>
</evidence>
<dbReference type="PANTHER" id="PTHR32438">
    <property type="entry name" value="4-ALPHA-GLUCANOTRANSFERASE DPE1, CHLOROPLASTIC/AMYLOPLASTIC"/>
    <property type="match status" value="1"/>
</dbReference>
<protein>
    <recommendedName>
        <fullName evidence="4 10">4-alpha-glucanotransferase</fullName>
        <ecNumber evidence="3 10">2.4.1.25</ecNumber>
    </recommendedName>
    <alternativeName>
        <fullName evidence="8 10">Amylomaltase</fullName>
    </alternativeName>
    <alternativeName>
        <fullName evidence="9 10">Disproportionating enzyme</fullName>
    </alternativeName>
</protein>
<evidence type="ECO:0000256" key="4">
    <source>
        <dbReference type="ARBA" id="ARBA00020295"/>
    </source>
</evidence>
<evidence type="ECO:0000256" key="6">
    <source>
        <dbReference type="ARBA" id="ARBA00022679"/>
    </source>
</evidence>
<dbReference type="AlphaFoldDB" id="A0A6I6D3Q4"/>
<evidence type="ECO:0000256" key="8">
    <source>
        <dbReference type="ARBA" id="ARBA00031423"/>
    </source>
</evidence>
<evidence type="ECO:0000313" key="12">
    <source>
        <dbReference type="Proteomes" id="UP000427716"/>
    </source>
</evidence>
<sequence length="482" mass="53662">MTATPFEPPATRRRAGLLLPIGSLATPGFGDDAREVLRFLAESGLSVWQVLPLGPTHPDNSPYQCLSSFALEPAYLDEADLATDPGFAPGISVEARRRGEGAGEALRSGFERFRERESHWLEDYARFMVIRGEQDGRCWLEWPDGLRDREPEAMRVIEQAHGDRIEAVAFEQFLLERQWQALRKQARERALCLFGDLPIFVAGDSADVWANRALFQLDASGRPTVVAGVPPDYFSATGQRWGNPLFDFDRMAADGFAWWKQRLARHLALYDWVRIDHFRGIAGYWAIPVEAPDATQGQWITGPGAALLEALESVAGERLPLVAEDLGVITDDVIALRDRFGLPGMVVLQFAFDGDEGNPHLPVHHRARSVVYTGTHDNDTTLGWWQSLDEATRARVRRWLESMQGIDPGLPMPEALIESALGSPANLAMLPVGDVLGLGSEARINVPGTREGNWCWRVPAGALDDRLAQRLRERLARHDRLP</sequence>
<dbReference type="Proteomes" id="UP000427716">
    <property type="component" value="Chromosome"/>
</dbReference>
<dbReference type="EMBL" id="CP046415">
    <property type="protein sequence ID" value="QGT78583.1"/>
    <property type="molecule type" value="Genomic_DNA"/>
</dbReference>
<dbReference type="KEGG" id="ghl:GM160_06550"/>
<keyword evidence="6 10" id="KW-0808">Transferase</keyword>
<dbReference type="RefSeq" id="WP_156574034.1">
    <property type="nucleotide sequence ID" value="NZ_CP046415.1"/>
</dbReference>
<gene>
    <name evidence="11" type="primary">malQ</name>
    <name evidence="11" type="ORF">GM160_06550</name>
</gene>
<dbReference type="Gene3D" id="3.20.20.80">
    <property type="entry name" value="Glycosidases"/>
    <property type="match status" value="1"/>
</dbReference>
<organism evidence="11 12">
    <name type="scientific">Guyparkeria halophila</name>
    <dbReference type="NCBI Taxonomy" id="47960"/>
    <lineage>
        <taxon>Bacteria</taxon>
        <taxon>Pseudomonadati</taxon>
        <taxon>Pseudomonadota</taxon>
        <taxon>Gammaproteobacteria</taxon>
        <taxon>Chromatiales</taxon>
        <taxon>Thioalkalibacteraceae</taxon>
        <taxon>Guyparkeria</taxon>
    </lineage>
</organism>
<evidence type="ECO:0000256" key="1">
    <source>
        <dbReference type="ARBA" id="ARBA00000439"/>
    </source>
</evidence>
<comment type="similarity">
    <text evidence="2 10">Belongs to the disproportionating enzyme family.</text>
</comment>
<dbReference type="GO" id="GO:0004134">
    <property type="term" value="F:4-alpha-glucanotransferase activity"/>
    <property type="evidence" value="ECO:0007669"/>
    <property type="project" value="UniProtKB-EC"/>
</dbReference>
<evidence type="ECO:0000256" key="10">
    <source>
        <dbReference type="RuleBase" id="RU361207"/>
    </source>
</evidence>
<reference evidence="11 12" key="1">
    <citation type="submission" date="2019-11" db="EMBL/GenBank/DDBJ databases">
        <authorList>
            <person name="Zhang J."/>
            <person name="Sun C."/>
        </authorList>
    </citation>
    <scope>NUCLEOTIDE SEQUENCE [LARGE SCALE GENOMIC DNA]</scope>
    <source>
        <strain evidence="12">sp2</strain>
    </source>
</reference>
<accession>A0A6I6D3Q4</accession>
<evidence type="ECO:0000256" key="2">
    <source>
        <dbReference type="ARBA" id="ARBA00005684"/>
    </source>
</evidence>
<evidence type="ECO:0000256" key="9">
    <source>
        <dbReference type="ARBA" id="ARBA00031501"/>
    </source>
</evidence>
<evidence type="ECO:0000256" key="3">
    <source>
        <dbReference type="ARBA" id="ARBA00012560"/>
    </source>
</evidence>
<dbReference type="NCBIfam" id="TIGR00217">
    <property type="entry name" value="malQ"/>
    <property type="match status" value="1"/>
</dbReference>
<evidence type="ECO:0000256" key="5">
    <source>
        <dbReference type="ARBA" id="ARBA00022676"/>
    </source>
</evidence>
<name>A0A6I6D3Q4_9GAMM</name>
<dbReference type="SUPFAM" id="SSF51445">
    <property type="entry name" value="(Trans)glycosidases"/>
    <property type="match status" value="1"/>
</dbReference>
<dbReference type="InterPro" id="IPR017853">
    <property type="entry name" value="GH"/>
</dbReference>
<evidence type="ECO:0000256" key="7">
    <source>
        <dbReference type="ARBA" id="ARBA00023277"/>
    </source>
</evidence>
<dbReference type="Pfam" id="PF02446">
    <property type="entry name" value="Glyco_hydro_77"/>
    <property type="match status" value="2"/>
</dbReference>
<dbReference type="GO" id="GO:0005975">
    <property type="term" value="P:carbohydrate metabolic process"/>
    <property type="evidence" value="ECO:0007669"/>
    <property type="project" value="InterPro"/>
</dbReference>
<dbReference type="EC" id="2.4.1.25" evidence="3 10"/>
<proteinExistence type="inferred from homology"/>
<dbReference type="PANTHER" id="PTHR32438:SF5">
    <property type="entry name" value="4-ALPHA-GLUCANOTRANSFERASE DPE1, CHLOROPLASTIC_AMYLOPLASTIC"/>
    <property type="match status" value="1"/>
</dbReference>
<keyword evidence="7 10" id="KW-0119">Carbohydrate metabolism</keyword>
<keyword evidence="5 10" id="KW-0328">Glycosyltransferase</keyword>
<comment type="catalytic activity">
    <reaction evidence="1 10">
        <text>Transfers a segment of a (1-&gt;4)-alpha-D-glucan to a new position in an acceptor, which may be glucose or a (1-&gt;4)-alpha-D-glucan.</text>
        <dbReference type="EC" id="2.4.1.25"/>
    </reaction>
</comment>
<keyword evidence="12" id="KW-1185">Reference proteome</keyword>